<accession>A0A0F9SIB6</accession>
<sequence>MKYMQLDKIDKQILNMLFENGRESLSSL</sequence>
<name>A0A0F9SIB6_9ZZZZ</name>
<comment type="caution">
    <text evidence="1">The sequence shown here is derived from an EMBL/GenBank/DDBJ whole genome shotgun (WGS) entry which is preliminary data.</text>
</comment>
<dbReference type="InterPro" id="IPR036388">
    <property type="entry name" value="WH-like_DNA-bd_sf"/>
</dbReference>
<dbReference type="AlphaFoldDB" id="A0A0F9SIB6"/>
<organism evidence="1">
    <name type="scientific">marine sediment metagenome</name>
    <dbReference type="NCBI Taxonomy" id="412755"/>
    <lineage>
        <taxon>unclassified sequences</taxon>
        <taxon>metagenomes</taxon>
        <taxon>ecological metagenomes</taxon>
    </lineage>
</organism>
<proteinExistence type="predicted"/>
<dbReference type="Gene3D" id="1.10.10.10">
    <property type="entry name" value="Winged helix-like DNA-binding domain superfamily/Winged helix DNA-binding domain"/>
    <property type="match status" value="1"/>
</dbReference>
<gene>
    <name evidence="1" type="ORF">LCGC14_0771050</name>
</gene>
<evidence type="ECO:0000313" key="1">
    <source>
        <dbReference type="EMBL" id="KKN36691.1"/>
    </source>
</evidence>
<dbReference type="EMBL" id="LAZR01001949">
    <property type="protein sequence ID" value="KKN36691.1"/>
    <property type="molecule type" value="Genomic_DNA"/>
</dbReference>
<reference evidence="1" key="1">
    <citation type="journal article" date="2015" name="Nature">
        <title>Complex archaea that bridge the gap between prokaryotes and eukaryotes.</title>
        <authorList>
            <person name="Spang A."/>
            <person name="Saw J.H."/>
            <person name="Jorgensen S.L."/>
            <person name="Zaremba-Niedzwiedzka K."/>
            <person name="Martijn J."/>
            <person name="Lind A.E."/>
            <person name="van Eijk R."/>
            <person name="Schleper C."/>
            <person name="Guy L."/>
            <person name="Ettema T.J."/>
        </authorList>
    </citation>
    <scope>NUCLEOTIDE SEQUENCE</scope>
</reference>
<feature type="non-terminal residue" evidence="1">
    <location>
        <position position="28"/>
    </location>
</feature>
<protein>
    <submittedName>
        <fullName evidence="1">Uncharacterized protein</fullName>
    </submittedName>
</protein>